<dbReference type="Gene3D" id="1.20.1280.50">
    <property type="match status" value="1"/>
</dbReference>
<dbReference type="Gramene" id="TVU03352">
    <property type="protein sequence ID" value="TVU03352"/>
    <property type="gene ID" value="EJB05_51114"/>
</dbReference>
<evidence type="ECO:0000256" key="1">
    <source>
        <dbReference type="SAM" id="MobiDB-lite"/>
    </source>
</evidence>
<accession>A0A5J9SWL3</accession>
<protein>
    <recommendedName>
        <fullName evidence="2">F-box domain-containing protein</fullName>
    </recommendedName>
</protein>
<feature type="non-terminal residue" evidence="3">
    <location>
        <position position="1"/>
    </location>
</feature>
<sequence length="431" mass="49098">MQKETKRSKTRLGDEPPPPPSSVHVPDLPEDLVAEILTRLPSKSVLRARAVSSAWRRITTDPVFFAAHARRRPLEIVIHSTTAVTCPCDYPLGYHCQDDAVLDTIPVSDLQQPDRRHLIRYPNWTCKPPHRGCLVIASCEGILLLKVFSGGNYRMCNPMTRQWCELPRLPKITDPSSINEYGFYYHQASGEYRLLCRYSTQMTSTTAHTFYILSAAATEPRFLSMAGVDEEVITIGDYGCVPVALHGRLHWLRWPMPCRPTGRMVVFDTESETFHLMMLPPTPSMRVKIFAMDGQLVAAEFANTMQIDLWFLEDYANNGRWECRHQISTPPIYVQLRAAQPDLVSRVLYTVEAGTNDGDIILRPTNNGIVVYNVKKRTSRVVMVMEENNNSTFMCHVFRESLVQHECFKAPPSNGFPLINSTIHRLPMRTY</sequence>
<dbReference type="SUPFAM" id="SSF81383">
    <property type="entry name" value="F-box domain"/>
    <property type="match status" value="1"/>
</dbReference>
<dbReference type="Proteomes" id="UP000324897">
    <property type="component" value="Unassembled WGS sequence"/>
</dbReference>
<dbReference type="PANTHER" id="PTHR31672:SF2">
    <property type="entry name" value="F-BOX DOMAIN-CONTAINING PROTEIN"/>
    <property type="match status" value="1"/>
</dbReference>
<dbReference type="InterPro" id="IPR017451">
    <property type="entry name" value="F-box-assoc_interact_dom"/>
</dbReference>
<reference evidence="3 4" key="1">
    <citation type="journal article" date="2019" name="Sci. Rep.">
        <title>A high-quality genome of Eragrostis curvula grass provides insights into Poaceae evolution and supports new strategies to enhance forage quality.</title>
        <authorList>
            <person name="Carballo J."/>
            <person name="Santos B.A.C.M."/>
            <person name="Zappacosta D."/>
            <person name="Garbus I."/>
            <person name="Selva J.P."/>
            <person name="Gallo C.A."/>
            <person name="Diaz A."/>
            <person name="Albertini E."/>
            <person name="Caccamo M."/>
            <person name="Echenique V."/>
        </authorList>
    </citation>
    <scope>NUCLEOTIDE SEQUENCE [LARGE SCALE GENOMIC DNA]</scope>
    <source>
        <strain evidence="4">cv. Victoria</strain>
        <tissue evidence="3">Leaf</tissue>
    </source>
</reference>
<name>A0A5J9SWL3_9POAL</name>
<gene>
    <name evidence="3" type="ORF">EJB05_51114</name>
</gene>
<dbReference type="InterPro" id="IPR013187">
    <property type="entry name" value="F-box-assoc_dom_typ3"/>
</dbReference>
<dbReference type="OrthoDB" id="681455at2759"/>
<dbReference type="NCBIfam" id="TIGR01640">
    <property type="entry name" value="F_box_assoc_1"/>
    <property type="match status" value="1"/>
</dbReference>
<organism evidence="3 4">
    <name type="scientific">Eragrostis curvula</name>
    <name type="common">weeping love grass</name>
    <dbReference type="NCBI Taxonomy" id="38414"/>
    <lineage>
        <taxon>Eukaryota</taxon>
        <taxon>Viridiplantae</taxon>
        <taxon>Streptophyta</taxon>
        <taxon>Embryophyta</taxon>
        <taxon>Tracheophyta</taxon>
        <taxon>Spermatophyta</taxon>
        <taxon>Magnoliopsida</taxon>
        <taxon>Liliopsida</taxon>
        <taxon>Poales</taxon>
        <taxon>Poaceae</taxon>
        <taxon>PACMAD clade</taxon>
        <taxon>Chloridoideae</taxon>
        <taxon>Eragrostideae</taxon>
        <taxon>Eragrostidinae</taxon>
        <taxon>Eragrostis</taxon>
    </lineage>
</organism>
<dbReference type="Pfam" id="PF00646">
    <property type="entry name" value="F-box"/>
    <property type="match status" value="1"/>
</dbReference>
<dbReference type="AlphaFoldDB" id="A0A5J9SWL3"/>
<dbReference type="SMART" id="SM00256">
    <property type="entry name" value="FBOX"/>
    <property type="match status" value="1"/>
</dbReference>
<dbReference type="CDD" id="cd22157">
    <property type="entry name" value="F-box_AtFBW1-like"/>
    <property type="match status" value="1"/>
</dbReference>
<dbReference type="InterPro" id="IPR036047">
    <property type="entry name" value="F-box-like_dom_sf"/>
</dbReference>
<evidence type="ECO:0000259" key="2">
    <source>
        <dbReference type="PROSITE" id="PS50181"/>
    </source>
</evidence>
<dbReference type="EMBL" id="RWGY01000191">
    <property type="protein sequence ID" value="TVU03352.1"/>
    <property type="molecule type" value="Genomic_DNA"/>
</dbReference>
<dbReference type="InterPro" id="IPR001810">
    <property type="entry name" value="F-box_dom"/>
</dbReference>
<feature type="compositionally biased region" description="Basic and acidic residues" evidence="1">
    <location>
        <begin position="1"/>
        <end position="14"/>
    </location>
</feature>
<dbReference type="PROSITE" id="PS50181">
    <property type="entry name" value="FBOX"/>
    <property type="match status" value="1"/>
</dbReference>
<evidence type="ECO:0000313" key="4">
    <source>
        <dbReference type="Proteomes" id="UP000324897"/>
    </source>
</evidence>
<keyword evidence="4" id="KW-1185">Reference proteome</keyword>
<feature type="domain" description="F-box" evidence="2">
    <location>
        <begin position="22"/>
        <end position="68"/>
    </location>
</feature>
<dbReference type="PANTHER" id="PTHR31672">
    <property type="entry name" value="BNACNNG10540D PROTEIN"/>
    <property type="match status" value="1"/>
</dbReference>
<comment type="caution">
    <text evidence="3">The sequence shown here is derived from an EMBL/GenBank/DDBJ whole genome shotgun (WGS) entry which is preliminary data.</text>
</comment>
<proteinExistence type="predicted"/>
<dbReference type="InterPro" id="IPR050796">
    <property type="entry name" value="SCF_F-box_component"/>
</dbReference>
<feature type="region of interest" description="Disordered" evidence="1">
    <location>
        <begin position="1"/>
        <end position="27"/>
    </location>
</feature>
<evidence type="ECO:0000313" key="3">
    <source>
        <dbReference type="EMBL" id="TVU03352.1"/>
    </source>
</evidence>
<dbReference type="Pfam" id="PF08268">
    <property type="entry name" value="FBA_3"/>
    <property type="match status" value="1"/>
</dbReference>